<feature type="compositionally biased region" description="Basic and acidic residues" evidence="1">
    <location>
        <begin position="62"/>
        <end position="72"/>
    </location>
</feature>
<sequence>MDFRPSKCKFIKIQNTKIMEEHIYNPKKDPNKDGYKVPGDGLPPNDPPKPGNHSFETNPNSLDDKKPGDIPGKEFNINDKAYSDSTKKDFVETVSKMNHANESDSEK</sequence>
<organism evidence="2 3">
    <name type="scientific">Flavobacterium noncentrifugens</name>
    <dbReference type="NCBI Taxonomy" id="1128970"/>
    <lineage>
        <taxon>Bacteria</taxon>
        <taxon>Pseudomonadati</taxon>
        <taxon>Bacteroidota</taxon>
        <taxon>Flavobacteriia</taxon>
        <taxon>Flavobacteriales</taxon>
        <taxon>Flavobacteriaceae</taxon>
        <taxon>Flavobacterium</taxon>
    </lineage>
</organism>
<keyword evidence="3" id="KW-1185">Reference proteome</keyword>
<evidence type="ECO:0000313" key="2">
    <source>
        <dbReference type="EMBL" id="SDJ68298.1"/>
    </source>
</evidence>
<evidence type="ECO:0000256" key="1">
    <source>
        <dbReference type="SAM" id="MobiDB-lite"/>
    </source>
</evidence>
<protein>
    <submittedName>
        <fullName evidence="2">Uncharacterized protein</fullName>
    </submittedName>
</protein>
<dbReference type="STRING" id="1128970.SAMN04487935_1479"/>
<accession>A0A1G8VQA8</accession>
<feature type="region of interest" description="Disordered" evidence="1">
    <location>
        <begin position="21"/>
        <end position="86"/>
    </location>
</feature>
<dbReference type="AlphaFoldDB" id="A0A1G8VQA8"/>
<gene>
    <name evidence="2" type="ORF">SAMN04487935_1479</name>
</gene>
<feature type="compositionally biased region" description="Basic and acidic residues" evidence="1">
    <location>
        <begin position="21"/>
        <end position="35"/>
    </location>
</feature>
<dbReference type="Proteomes" id="UP000199580">
    <property type="component" value="Unassembled WGS sequence"/>
</dbReference>
<name>A0A1G8VQA8_9FLAO</name>
<evidence type="ECO:0000313" key="3">
    <source>
        <dbReference type="Proteomes" id="UP000199580"/>
    </source>
</evidence>
<proteinExistence type="predicted"/>
<dbReference type="EMBL" id="FNEZ01000002">
    <property type="protein sequence ID" value="SDJ68298.1"/>
    <property type="molecule type" value="Genomic_DNA"/>
</dbReference>
<reference evidence="2 3" key="1">
    <citation type="submission" date="2016-10" db="EMBL/GenBank/DDBJ databases">
        <authorList>
            <person name="de Groot N.N."/>
        </authorList>
    </citation>
    <scope>NUCLEOTIDE SEQUENCE [LARGE SCALE GENOMIC DNA]</scope>
    <source>
        <strain evidence="2 3">CGMCC 1.10076</strain>
    </source>
</reference>